<accession>A0A9Q1R5Y3</accession>
<evidence type="ECO:0000256" key="4">
    <source>
        <dbReference type="ARBA" id="ARBA00022499"/>
    </source>
</evidence>
<gene>
    <name evidence="11" type="ORF">K7X08_026339</name>
</gene>
<dbReference type="InterPro" id="IPR018866">
    <property type="entry name" value="Znf-4CXXC_R1"/>
</dbReference>
<evidence type="ECO:0000256" key="6">
    <source>
        <dbReference type="ARBA" id="ARBA00022843"/>
    </source>
</evidence>
<keyword evidence="5" id="KW-0597">Phosphoprotein</keyword>
<reference evidence="12" key="1">
    <citation type="journal article" date="2023" name="Proc. Natl. Acad. Sci. U.S.A.">
        <title>Genomic and structural basis for evolution of tropane alkaloid biosynthesis.</title>
        <authorList>
            <person name="Wanga Y.-J."/>
            <person name="Taina T."/>
            <person name="Yua J.-Y."/>
            <person name="Lia J."/>
            <person name="Xua B."/>
            <person name="Chenc J."/>
            <person name="D'Auriad J.C."/>
            <person name="Huanga J.-P."/>
            <person name="Huanga S.-X."/>
        </authorList>
    </citation>
    <scope>NUCLEOTIDE SEQUENCE [LARGE SCALE GENOMIC DNA]</scope>
    <source>
        <strain evidence="12">cv. KIB-2019</strain>
    </source>
</reference>
<dbReference type="AlphaFoldDB" id="A0A9Q1R5Y3"/>
<evidence type="ECO:0000313" key="12">
    <source>
        <dbReference type="Proteomes" id="UP001152561"/>
    </source>
</evidence>
<dbReference type="PANTHER" id="PTHR31169">
    <property type="entry name" value="OS05G0300700 PROTEIN"/>
    <property type="match status" value="1"/>
</dbReference>
<evidence type="ECO:0000256" key="3">
    <source>
        <dbReference type="ARBA" id="ARBA00022490"/>
    </source>
</evidence>
<dbReference type="PANTHER" id="PTHR31169:SF33">
    <property type="entry name" value="CELL DIVISION CYCLE-ASSOCIATED 7-LIKE PROTEIN"/>
    <property type="match status" value="1"/>
</dbReference>
<dbReference type="OrthoDB" id="298344at2759"/>
<protein>
    <recommendedName>
        <fullName evidence="10">Zinc-finger domain-containing protein</fullName>
    </recommendedName>
</protein>
<evidence type="ECO:0000256" key="7">
    <source>
        <dbReference type="ARBA" id="ARBA00023015"/>
    </source>
</evidence>
<evidence type="ECO:0000256" key="8">
    <source>
        <dbReference type="ARBA" id="ARBA00023163"/>
    </source>
</evidence>
<keyword evidence="9" id="KW-0539">Nucleus</keyword>
<comment type="caution">
    <text evidence="11">The sequence shown here is derived from an EMBL/GenBank/DDBJ whole genome shotgun (WGS) entry which is preliminary data.</text>
</comment>
<evidence type="ECO:0000256" key="5">
    <source>
        <dbReference type="ARBA" id="ARBA00022553"/>
    </source>
</evidence>
<feature type="domain" description="Zinc-finger" evidence="10">
    <location>
        <begin position="19"/>
        <end position="79"/>
    </location>
</feature>
<keyword evidence="7" id="KW-0805">Transcription regulation</keyword>
<dbReference type="Proteomes" id="UP001152561">
    <property type="component" value="Unassembled WGS sequence"/>
</dbReference>
<dbReference type="EMBL" id="JAJAGQ010000016">
    <property type="protein sequence ID" value="KAJ8539950.1"/>
    <property type="molecule type" value="Genomic_DNA"/>
</dbReference>
<proteinExistence type="predicted"/>
<sequence>MLGFSMLTVMMKMDSTYLPDNGKSCHQCRQKTLGQHTECRNCKLIQGQLCGDCLYMRYGENVVEANENANWIFPVCRGIKVLHLGYKSVAHYLVKTRLRSNQEDLSSAHSPIGKSIVPIAEFSDTLSTSQGGITYTL</sequence>
<keyword evidence="12" id="KW-1185">Reference proteome</keyword>
<dbReference type="GO" id="GO:0005634">
    <property type="term" value="C:nucleus"/>
    <property type="evidence" value="ECO:0007669"/>
    <property type="project" value="UniProtKB-SubCell"/>
</dbReference>
<evidence type="ECO:0000313" key="11">
    <source>
        <dbReference type="EMBL" id="KAJ8539950.1"/>
    </source>
</evidence>
<keyword evidence="4" id="KW-1017">Isopeptide bond</keyword>
<keyword evidence="8" id="KW-0804">Transcription</keyword>
<dbReference type="GO" id="GO:0006355">
    <property type="term" value="P:regulation of DNA-templated transcription"/>
    <property type="evidence" value="ECO:0007669"/>
    <property type="project" value="InterPro"/>
</dbReference>
<dbReference type="GO" id="GO:0005737">
    <property type="term" value="C:cytoplasm"/>
    <property type="evidence" value="ECO:0007669"/>
    <property type="project" value="UniProtKB-SubCell"/>
</dbReference>
<organism evidence="11 12">
    <name type="scientific">Anisodus acutangulus</name>
    <dbReference type="NCBI Taxonomy" id="402998"/>
    <lineage>
        <taxon>Eukaryota</taxon>
        <taxon>Viridiplantae</taxon>
        <taxon>Streptophyta</taxon>
        <taxon>Embryophyta</taxon>
        <taxon>Tracheophyta</taxon>
        <taxon>Spermatophyta</taxon>
        <taxon>Magnoliopsida</taxon>
        <taxon>eudicotyledons</taxon>
        <taxon>Gunneridae</taxon>
        <taxon>Pentapetalae</taxon>
        <taxon>asterids</taxon>
        <taxon>lamiids</taxon>
        <taxon>Solanales</taxon>
        <taxon>Solanaceae</taxon>
        <taxon>Solanoideae</taxon>
        <taxon>Hyoscyameae</taxon>
        <taxon>Anisodus</taxon>
    </lineage>
</organism>
<evidence type="ECO:0000256" key="9">
    <source>
        <dbReference type="ARBA" id="ARBA00023242"/>
    </source>
</evidence>
<evidence type="ECO:0000256" key="2">
    <source>
        <dbReference type="ARBA" id="ARBA00004496"/>
    </source>
</evidence>
<dbReference type="Pfam" id="PF10497">
    <property type="entry name" value="zf-4CXXC_R1"/>
    <property type="match status" value="1"/>
</dbReference>
<comment type="subcellular location">
    <subcellularLocation>
        <location evidence="2">Cytoplasm</location>
    </subcellularLocation>
    <subcellularLocation>
        <location evidence="1">Nucleus</location>
    </subcellularLocation>
</comment>
<evidence type="ECO:0000256" key="1">
    <source>
        <dbReference type="ARBA" id="ARBA00004123"/>
    </source>
</evidence>
<evidence type="ECO:0000259" key="10">
    <source>
        <dbReference type="Pfam" id="PF10497"/>
    </source>
</evidence>
<dbReference type="InterPro" id="IPR040221">
    <property type="entry name" value="CDCA7/CDA7L"/>
</dbReference>
<name>A0A9Q1R5Y3_9SOLA</name>
<keyword evidence="3" id="KW-0963">Cytoplasm</keyword>
<keyword evidence="6" id="KW-0832">Ubl conjugation</keyword>